<dbReference type="InterPro" id="IPR028976">
    <property type="entry name" value="CheC-like_sf"/>
</dbReference>
<sequence length="63" mass="6713">MSTTAKITDVLNGILQVLNKVIPLPVEIQKPVLISAPILQTEIGVLIGVTGDLFGRLIFEGSK</sequence>
<reference evidence="3" key="1">
    <citation type="journal article" date="2019" name="Int. J. Syst. Evol. Microbiol.">
        <title>The Global Catalogue of Microorganisms (GCM) 10K type strain sequencing project: providing services to taxonomists for standard genome sequencing and annotation.</title>
        <authorList>
            <consortium name="The Broad Institute Genomics Platform"/>
            <consortium name="The Broad Institute Genome Sequencing Center for Infectious Disease"/>
            <person name="Wu L."/>
            <person name="Ma J."/>
        </authorList>
    </citation>
    <scope>NUCLEOTIDE SEQUENCE [LARGE SCALE GENOMIC DNA]</scope>
    <source>
        <strain evidence="3">WYCCWR 12678</strain>
    </source>
</reference>
<evidence type="ECO:0000256" key="1">
    <source>
        <dbReference type="ARBA" id="ARBA00022500"/>
    </source>
</evidence>
<dbReference type="SUPFAM" id="SSF103039">
    <property type="entry name" value="CheC-like"/>
    <property type="match status" value="1"/>
</dbReference>
<keyword evidence="1" id="KW-0145">Chemotaxis</keyword>
<gene>
    <name evidence="2" type="ORF">ACFO8Q_07550</name>
</gene>
<name>A0ABV9PZJ2_9BACL</name>
<organism evidence="2 3">
    <name type="scientific">Effusibacillus consociatus</name>
    <dbReference type="NCBI Taxonomy" id="1117041"/>
    <lineage>
        <taxon>Bacteria</taxon>
        <taxon>Bacillati</taxon>
        <taxon>Bacillota</taxon>
        <taxon>Bacilli</taxon>
        <taxon>Bacillales</taxon>
        <taxon>Alicyclobacillaceae</taxon>
        <taxon>Effusibacillus</taxon>
    </lineage>
</organism>
<evidence type="ECO:0000313" key="3">
    <source>
        <dbReference type="Proteomes" id="UP001596002"/>
    </source>
</evidence>
<protein>
    <submittedName>
        <fullName evidence="2">Uncharacterized protein</fullName>
    </submittedName>
</protein>
<accession>A0ABV9PZJ2</accession>
<dbReference type="RefSeq" id="WP_380025134.1">
    <property type="nucleotide sequence ID" value="NZ_JBHSHC010000051.1"/>
</dbReference>
<evidence type="ECO:0000313" key="2">
    <source>
        <dbReference type="EMBL" id="MFC4767215.1"/>
    </source>
</evidence>
<comment type="caution">
    <text evidence="2">The sequence shown here is derived from an EMBL/GenBank/DDBJ whole genome shotgun (WGS) entry which is preliminary data.</text>
</comment>
<dbReference type="Proteomes" id="UP001596002">
    <property type="component" value="Unassembled WGS sequence"/>
</dbReference>
<keyword evidence="3" id="KW-1185">Reference proteome</keyword>
<proteinExistence type="predicted"/>
<dbReference type="Gene3D" id="3.40.1550.10">
    <property type="entry name" value="CheC-like"/>
    <property type="match status" value="1"/>
</dbReference>
<dbReference type="EMBL" id="JBHSHC010000051">
    <property type="protein sequence ID" value="MFC4767215.1"/>
    <property type="molecule type" value="Genomic_DNA"/>
</dbReference>